<accession>A0A6S6TQ63</accession>
<dbReference type="AlphaFoldDB" id="A0A6S6TQ63"/>
<dbReference type="EC" id="1.2.4.2" evidence="4"/>
<keyword evidence="7" id="KW-0786">Thiamine pyrophosphate</keyword>
<evidence type="ECO:0000256" key="8">
    <source>
        <dbReference type="ARBA" id="ARBA00030680"/>
    </source>
</evidence>
<dbReference type="GO" id="GO:0006099">
    <property type="term" value="P:tricarboxylic acid cycle"/>
    <property type="evidence" value="ECO:0007669"/>
    <property type="project" value="TreeGrafter"/>
</dbReference>
<dbReference type="InterPro" id="IPR005475">
    <property type="entry name" value="Transketolase-like_Pyr-bd"/>
</dbReference>
<evidence type="ECO:0000259" key="10">
    <source>
        <dbReference type="SMART" id="SM00861"/>
    </source>
</evidence>
<comment type="similarity">
    <text evidence="3">Belongs to the alpha-ketoglutarate dehydrogenase family.</text>
</comment>
<keyword evidence="6 11" id="KW-0560">Oxidoreductase</keyword>
<dbReference type="Gene3D" id="3.40.50.970">
    <property type="match status" value="1"/>
</dbReference>
<dbReference type="NCBIfam" id="NF006914">
    <property type="entry name" value="PRK09404.1"/>
    <property type="match status" value="1"/>
</dbReference>
<dbReference type="Gene3D" id="3.40.50.11610">
    <property type="entry name" value="Multifunctional 2-oxoglutarate metabolism enzyme, C-terminal domain"/>
    <property type="match status" value="1"/>
</dbReference>
<dbReference type="GO" id="GO:0045252">
    <property type="term" value="C:oxoglutarate dehydrogenase complex"/>
    <property type="evidence" value="ECO:0007669"/>
    <property type="project" value="TreeGrafter"/>
</dbReference>
<feature type="compositionally biased region" description="Polar residues" evidence="9">
    <location>
        <begin position="1"/>
        <end position="12"/>
    </location>
</feature>
<evidence type="ECO:0000256" key="3">
    <source>
        <dbReference type="ARBA" id="ARBA00006936"/>
    </source>
</evidence>
<dbReference type="PANTHER" id="PTHR23152:SF4">
    <property type="entry name" value="2-OXOADIPATE DEHYDROGENASE COMPLEX COMPONENT E1"/>
    <property type="match status" value="1"/>
</dbReference>
<dbReference type="FunFam" id="1.10.287.1150:FF:000004">
    <property type="entry name" value="2-oxoglutarate dehydrogenase E1 component"/>
    <property type="match status" value="1"/>
</dbReference>
<dbReference type="Pfam" id="PF00676">
    <property type="entry name" value="E1_dh"/>
    <property type="match status" value="1"/>
</dbReference>
<dbReference type="Pfam" id="PF02779">
    <property type="entry name" value="Transket_pyr"/>
    <property type="match status" value="1"/>
</dbReference>
<dbReference type="Pfam" id="PF16870">
    <property type="entry name" value="OxoGdeHyase_C"/>
    <property type="match status" value="1"/>
</dbReference>
<evidence type="ECO:0000256" key="4">
    <source>
        <dbReference type="ARBA" id="ARBA00012280"/>
    </source>
</evidence>
<dbReference type="EMBL" id="CACVAY010000123">
    <property type="protein sequence ID" value="CAA6824931.1"/>
    <property type="molecule type" value="Genomic_DNA"/>
</dbReference>
<dbReference type="InterPro" id="IPR001017">
    <property type="entry name" value="DH_E1"/>
</dbReference>
<sequence>MNNPKTPINTGPENIPDKESHLDGNSALYLESLYESYLADPGSVSKDWQDYFSDLKSAEKMVSEAIHSDIRERFKNIGFKQTHSASASSNAENPKQIKVLQLINSYRFLGHLRAKTNPLDESGIAGIELPEVPELTLAYHGLDASDLSKTFQTGSLVGEDTMTLKAIIDQLEAAYCDAIGSQYMYISNVDEKRWIQQRLADRVIRDDDYSSADRKKILKKLIAAETLERYLHTKYVGQKRFSLEGGDSLIPLLDTLVQHAGTNGVREIVLGMAHRGRLNVLINIMGKSPAVLFQEFEGNVDHGGRTGDVKYHLGYSSDMATPGESVHLALAFNPSHLEIVGPVVEGAVRARQDRRPVNPGDFAIPVVIHGDAALAGQGVNMETLNMSETRGYRTHGTIHIVINNQIGFTTSTQNDSRSTEYCTDLAKMVGAPVFHVNGDRPEAVIDVTKIAVDYRNTFNKDVFIDLVCYRRHGHNEADEPSATQPMMYKKIKALATTQARYAEQLIKDNVIDANEVKALIKEYRDSLAEGAPTVPHLMEQRSQLTQDFPVDWGRFKNATWTSPATTQITEERFKFLGQRISEVPEGFKMNARVGSINSKRAKMAEGEFPTDWGFGENLAYAALVQEGFPIRLSGEDCGRGTFFHRHAVFHNQEDGSDHIPLQHITEDQASFTVIDSLLSEEAVLAFEYGYATTEADMLVIWESQFGDFANGAQVVIDQFISSAEQKWGLLSGLVMLLPHGYEGMGPEHSSARLERYLQLCAQENMQVCVPTTPAQVFHMLRRQMIRRYRKPLIVMTPKSLLRHPLATSEMEEFTERGFQNVIDEVDTIAPIAEIENIVLCSGKIYYELLEKRRSEDLQNTAIIRLEQLYPFPNDRLCEIFNQYSAATTCTWCQEEPFNQGAWLNIQPWLFDLLQECDGNMQLKLASRPAMAAPAEGSHKAHVVAQTLVVNTALGLE</sequence>
<dbReference type="NCBIfam" id="NF008907">
    <property type="entry name" value="PRK12270.1"/>
    <property type="match status" value="1"/>
</dbReference>
<evidence type="ECO:0000256" key="9">
    <source>
        <dbReference type="SAM" id="MobiDB-lite"/>
    </source>
</evidence>
<dbReference type="SUPFAM" id="SSF52518">
    <property type="entry name" value="Thiamin diphosphate-binding fold (THDP-binding)"/>
    <property type="match status" value="2"/>
</dbReference>
<dbReference type="GO" id="GO:0004591">
    <property type="term" value="F:oxoglutarate dehydrogenase (succinyl-transferring) activity"/>
    <property type="evidence" value="ECO:0007669"/>
    <property type="project" value="UniProtKB-EC"/>
</dbReference>
<dbReference type="Gene3D" id="3.40.50.12470">
    <property type="match status" value="1"/>
</dbReference>
<evidence type="ECO:0000256" key="5">
    <source>
        <dbReference type="ARBA" id="ARBA00013321"/>
    </source>
</evidence>
<dbReference type="NCBIfam" id="TIGR00239">
    <property type="entry name" value="2oxo_dh_E1"/>
    <property type="match status" value="1"/>
</dbReference>
<organism evidence="11">
    <name type="scientific">uncultured Thiotrichaceae bacterium</name>
    <dbReference type="NCBI Taxonomy" id="298394"/>
    <lineage>
        <taxon>Bacteria</taxon>
        <taxon>Pseudomonadati</taxon>
        <taxon>Pseudomonadota</taxon>
        <taxon>Gammaproteobacteria</taxon>
        <taxon>Thiotrichales</taxon>
        <taxon>Thiotrichaceae</taxon>
        <taxon>environmental samples</taxon>
    </lineage>
</organism>
<dbReference type="CDD" id="cd02016">
    <property type="entry name" value="TPP_E1_OGDC_like"/>
    <property type="match status" value="1"/>
</dbReference>
<dbReference type="InterPro" id="IPR031717">
    <property type="entry name" value="ODO-1/KGD_C"/>
</dbReference>
<dbReference type="InterPro" id="IPR011603">
    <property type="entry name" value="2oxoglutarate_DH_E1"/>
</dbReference>
<comment type="cofactor">
    <cofactor evidence="1">
        <name>thiamine diphosphate</name>
        <dbReference type="ChEBI" id="CHEBI:58937"/>
    </cofactor>
</comment>
<dbReference type="InterPro" id="IPR032106">
    <property type="entry name" value="2-oxogl_dehyd_N"/>
</dbReference>
<proteinExistence type="inferred from homology"/>
<feature type="domain" description="Transketolase-like pyrimidine-binding" evidence="10">
    <location>
        <begin position="610"/>
        <end position="803"/>
    </location>
</feature>
<evidence type="ECO:0000256" key="1">
    <source>
        <dbReference type="ARBA" id="ARBA00001964"/>
    </source>
</evidence>
<feature type="region of interest" description="Disordered" evidence="9">
    <location>
        <begin position="1"/>
        <end position="21"/>
    </location>
</feature>
<evidence type="ECO:0000313" key="11">
    <source>
        <dbReference type="EMBL" id="CAA6824931.1"/>
    </source>
</evidence>
<evidence type="ECO:0000256" key="6">
    <source>
        <dbReference type="ARBA" id="ARBA00023002"/>
    </source>
</evidence>
<reference evidence="11" key="1">
    <citation type="submission" date="2020-01" db="EMBL/GenBank/DDBJ databases">
        <authorList>
            <person name="Meier V. D."/>
            <person name="Meier V D."/>
        </authorList>
    </citation>
    <scope>NUCLEOTIDE SEQUENCE</scope>
    <source>
        <strain evidence="11">HLG_WM_MAG_07</strain>
    </source>
</reference>
<dbReference type="Pfam" id="PF16078">
    <property type="entry name" value="2-oxogl_dehyd_N"/>
    <property type="match status" value="1"/>
</dbReference>
<dbReference type="InterPro" id="IPR029061">
    <property type="entry name" value="THDP-binding"/>
</dbReference>
<dbReference type="PIRSF" id="PIRSF000157">
    <property type="entry name" value="Oxoglu_dh_E1"/>
    <property type="match status" value="1"/>
</dbReference>
<dbReference type="InterPro" id="IPR042179">
    <property type="entry name" value="KGD_C_sf"/>
</dbReference>
<dbReference type="GO" id="GO:0030976">
    <property type="term" value="F:thiamine pyrophosphate binding"/>
    <property type="evidence" value="ECO:0007669"/>
    <property type="project" value="InterPro"/>
</dbReference>
<evidence type="ECO:0000256" key="7">
    <source>
        <dbReference type="ARBA" id="ARBA00023052"/>
    </source>
</evidence>
<dbReference type="PANTHER" id="PTHR23152">
    <property type="entry name" value="2-OXOGLUTARATE DEHYDROGENASE"/>
    <property type="match status" value="1"/>
</dbReference>
<dbReference type="SMART" id="SM00861">
    <property type="entry name" value="Transket_pyr"/>
    <property type="match status" value="1"/>
</dbReference>
<gene>
    <name evidence="11" type="ORF">HELGO_WM23338</name>
</gene>
<dbReference type="GO" id="GO:0005829">
    <property type="term" value="C:cytosol"/>
    <property type="evidence" value="ECO:0007669"/>
    <property type="project" value="TreeGrafter"/>
</dbReference>
<comment type="function">
    <text evidence="2">E1 component of the 2-oxoglutarate dehydrogenase (OGDH) complex which catalyzes the decarboxylation of 2-oxoglutarate, the first step in the conversion of 2-oxoglutarate to succinyl-CoA and CO(2).</text>
</comment>
<evidence type="ECO:0000256" key="2">
    <source>
        <dbReference type="ARBA" id="ARBA00003906"/>
    </source>
</evidence>
<dbReference type="Gene3D" id="1.10.287.1150">
    <property type="entry name" value="TPP helical domain"/>
    <property type="match status" value="1"/>
</dbReference>
<protein>
    <recommendedName>
        <fullName evidence="5">2-oxoglutarate dehydrogenase E1 component</fullName>
        <ecNumber evidence="4">1.2.4.2</ecNumber>
    </recommendedName>
    <alternativeName>
        <fullName evidence="8">Alpha-ketoglutarate dehydrogenase</fullName>
    </alternativeName>
</protein>
<name>A0A6S6TQ63_9GAMM</name>